<gene>
    <name evidence="5" type="ORF">CHU93_10930</name>
</gene>
<comment type="caution">
    <text evidence="5">The sequence shown here is derived from an EMBL/GenBank/DDBJ whole genome shotgun (WGS) entry which is preliminary data.</text>
</comment>
<dbReference type="SUPFAM" id="SSF48435">
    <property type="entry name" value="Bacterial muramidases"/>
    <property type="match status" value="1"/>
</dbReference>
<organism evidence="5 6">
    <name type="scientific">Sandarakinorhabdus cyanobacteriorum</name>
    <dbReference type="NCBI Taxonomy" id="1981098"/>
    <lineage>
        <taxon>Bacteria</taxon>
        <taxon>Pseudomonadati</taxon>
        <taxon>Pseudomonadota</taxon>
        <taxon>Alphaproteobacteria</taxon>
        <taxon>Sphingomonadales</taxon>
        <taxon>Sphingosinicellaceae</taxon>
        <taxon>Sandarakinorhabdus</taxon>
    </lineage>
</organism>
<dbReference type="InterPro" id="IPR008939">
    <property type="entry name" value="Lytic_TGlycosylase_superhlx_U"/>
</dbReference>
<name>A0A255YDC4_9SPHN</name>
<evidence type="ECO:0000259" key="4">
    <source>
        <dbReference type="Pfam" id="PF01464"/>
    </source>
</evidence>
<comment type="similarity">
    <text evidence="2">Belongs to the virb1 family.</text>
</comment>
<dbReference type="CDD" id="cd13401">
    <property type="entry name" value="Slt70-like"/>
    <property type="match status" value="1"/>
</dbReference>
<evidence type="ECO:0000256" key="3">
    <source>
        <dbReference type="ARBA" id="ARBA00022729"/>
    </source>
</evidence>
<dbReference type="Pfam" id="PF01464">
    <property type="entry name" value="SLT"/>
    <property type="match status" value="1"/>
</dbReference>
<keyword evidence="6" id="KW-1185">Reference proteome</keyword>
<evidence type="ECO:0000313" key="6">
    <source>
        <dbReference type="Proteomes" id="UP000216991"/>
    </source>
</evidence>
<comment type="similarity">
    <text evidence="1">Belongs to the transglycosylase Slt family.</text>
</comment>
<evidence type="ECO:0000313" key="5">
    <source>
        <dbReference type="EMBL" id="OYQ27242.1"/>
    </source>
</evidence>
<dbReference type="AlphaFoldDB" id="A0A255YDC4"/>
<dbReference type="EMBL" id="NOXT01000114">
    <property type="protein sequence ID" value="OYQ27242.1"/>
    <property type="molecule type" value="Genomic_DNA"/>
</dbReference>
<proteinExistence type="inferred from homology"/>
<accession>A0A255YDC4</accession>
<reference evidence="5 6" key="1">
    <citation type="submission" date="2017-07" db="EMBL/GenBank/DDBJ databases">
        <title>Sandarakinorhabdus cyanobacteriorum sp. nov., a novel bacterium isolated from cyanobacterial aggregates in a eutrophic lake.</title>
        <authorList>
            <person name="Cai H."/>
        </authorList>
    </citation>
    <scope>NUCLEOTIDE SEQUENCE [LARGE SCALE GENOMIC DNA]</scope>
    <source>
        <strain evidence="5 6">TH057</strain>
    </source>
</reference>
<dbReference type="Gene3D" id="1.10.530.10">
    <property type="match status" value="1"/>
</dbReference>
<dbReference type="PANTHER" id="PTHR37423:SF2">
    <property type="entry name" value="MEMBRANE-BOUND LYTIC MUREIN TRANSGLYCOSYLASE C"/>
    <property type="match status" value="1"/>
</dbReference>
<dbReference type="Gene3D" id="1.25.20.10">
    <property type="entry name" value="Bacterial muramidases"/>
    <property type="match status" value="1"/>
</dbReference>
<evidence type="ECO:0000256" key="1">
    <source>
        <dbReference type="ARBA" id="ARBA00007734"/>
    </source>
</evidence>
<dbReference type="GO" id="GO:0042597">
    <property type="term" value="C:periplasmic space"/>
    <property type="evidence" value="ECO:0007669"/>
    <property type="project" value="InterPro"/>
</dbReference>
<dbReference type="InterPro" id="IPR023346">
    <property type="entry name" value="Lysozyme-like_dom_sf"/>
</dbReference>
<dbReference type="Proteomes" id="UP000216991">
    <property type="component" value="Unassembled WGS sequence"/>
</dbReference>
<evidence type="ECO:0000256" key="2">
    <source>
        <dbReference type="ARBA" id="ARBA00009387"/>
    </source>
</evidence>
<dbReference type="PANTHER" id="PTHR37423">
    <property type="entry name" value="SOLUBLE LYTIC MUREIN TRANSGLYCOSYLASE-RELATED"/>
    <property type="match status" value="1"/>
</dbReference>
<sequence length="708" mass="76236">MTSAGIDPLNIMSFIARSFAPAYHRRMSFARDRSGWAMLSSLSVVAGLMLAMPTGAQALDAATIARYRAQLADNEAGRFSLLPAAPLVGGQSVPVLDEVVTWDRLRREAYKASFADYAAFLADHADWPAASTIRRLAERSISDDTPGDAIIRHFGRLPPLTAEGKARHALALAAAGQAAAASWARDAWDSAGLDEALEARLLARFGDRFTPADHASRMDRLLWANRITPAGRMLARVDTDTRLWALARIALQKNAPDVAARLGVVPDRLRREMGLMLDEAQWLIRNNRADEGQALLAAGGATARVPGQPGVGLESWLKARLEIGRGLWRGGKPDLAPRVLASHGLDANAMQRQPVAERGLFLDSEWLAGWLALRRLEQPGVALAHFRNARAVAQAPISQARGDYWAGRAAEAAGQPALARQYFAEAARHPDYFYGQLASERLGQPLALSATPLHAADPRTAGNFRAEGRVRALFALADVDRARQTIFLKQLADTAQTAERAQLVAGLAGPLNRPDAGVHAGKAARGTAELAMISAAFPVLPLPDVLAQRFAIIHAITRQESQFDRTARSSANALGLMQLVPATAAEQAQKLGLPASPASRLTDDPVWNVTLGSSYIERLRAAYGGSAPLAVAAYNAGPGNVRRFLAMNGDPKDGDIIDWIESIPFAETRNYVQRVLENAVVYETLYPARAVTKGPNRLSEWLGKGTPG</sequence>
<dbReference type="InterPro" id="IPR008258">
    <property type="entry name" value="Transglycosylase_SLT_dom_1"/>
</dbReference>
<protein>
    <recommendedName>
        <fullName evidence="4">Transglycosylase SLT domain-containing protein</fullName>
    </recommendedName>
</protein>
<feature type="domain" description="Transglycosylase SLT" evidence="4">
    <location>
        <begin position="552"/>
        <end position="652"/>
    </location>
</feature>
<dbReference type="SUPFAM" id="SSF53955">
    <property type="entry name" value="Lysozyme-like"/>
    <property type="match status" value="1"/>
</dbReference>
<keyword evidence="3" id="KW-0732">Signal</keyword>
<dbReference type="GO" id="GO:0004553">
    <property type="term" value="F:hydrolase activity, hydrolyzing O-glycosyl compounds"/>
    <property type="evidence" value="ECO:0007669"/>
    <property type="project" value="InterPro"/>
</dbReference>